<evidence type="ECO:0000313" key="2">
    <source>
        <dbReference type="Proteomes" id="UP000593578"/>
    </source>
</evidence>
<proteinExistence type="predicted"/>
<accession>A0A7J8NRY7</accession>
<evidence type="ECO:0000313" key="1">
    <source>
        <dbReference type="EMBL" id="MBA0579610.1"/>
    </source>
</evidence>
<reference evidence="1 2" key="1">
    <citation type="journal article" date="2019" name="Genome Biol. Evol.">
        <title>Insights into the evolution of the New World diploid cottons (Gossypium, subgenus Houzingenia) based on genome sequencing.</title>
        <authorList>
            <person name="Grover C.E."/>
            <person name="Arick M.A. 2nd"/>
            <person name="Thrash A."/>
            <person name="Conover J.L."/>
            <person name="Sanders W.S."/>
            <person name="Peterson D.G."/>
            <person name="Frelichowski J.E."/>
            <person name="Scheffler J.A."/>
            <person name="Scheffler B.E."/>
            <person name="Wendel J.F."/>
        </authorList>
    </citation>
    <scope>NUCLEOTIDE SEQUENCE [LARGE SCALE GENOMIC DNA]</scope>
    <source>
        <strain evidence="1">8</strain>
        <tissue evidence="1">Leaf</tissue>
    </source>
</reference>
<name>A0A7J8NRY7_GOSRA</name>
<dbReference type="Proteomes" id="UP000593578">
    <property type="component" value="Unassembled WGS sequence"/>
</dbReference>
<dbReference type="AlphaFoldDB" id="A0A7J8NRY7"/>
<sequence>MYTAFKSSTMRNGLVLNRCPMLSWLTLATSYRL</sequence>
<comment type="caution">
    <text evidence="1">The sequence shown here is derived from an EMBL/GenBank/DDBJ whole genome shotgun (WGS) entry which is preliminary data.</text>
</comment>
<protein>
    <submittedName>
        <fullName evidence="1">Uncharacterized protein</fullName>
    </submittedName>
</protein>
<organism evidence="1 2">
    <name type="scientific">Gossypium raimondii</name>
    <name type="common">Peruvian cotton</name>
    <name type="synonym">Gossypium klotzschianum subsp. raimondii</name>
    <dbReference type="NCBI Taxonomy" id="29730"/>
    <lineage>
        <taxon>Eukaryota</taxon>
        <taxon>Viridiplantae</taxon>
        <taxon>Streptophyta</taxon>
        <taxon>Embryophyta</taxon>
        <taxon>Tracheophyta</taxon>
        <taxon>Spermatophyta</taxon>
        <taxon>Magnoliopsida</taxon>
        <taxon>eudicotyledons</taxon>
        <taxon>Gunneridae</taxon>
        <taxon>Pentapetalae</taxon>
        <taxon>rosids</taxon>
        <taxon>malvids</taxon>
        <taxon>Malvales</taxon>
        <taxon>Malvaceae</taxon>
        <taxon>Malvoideae</taxon>
        <taxon>Gossypium</taxon>
    </lineage>
</organism>
<gene>
    <name evidence="1" type="ORF">Gorai_021861</name>
</gene>
<dbReference type="EMBL" id="JABEZZ010000001">
    <property type="protein sequence ID" value="MBA0579610.1"/>
    <property type="molecule type" value="Genomic_DNA"/>
</dbReference>